<dbReference type="PRINTS" id="PR00778">
    <property type="entry name" value="HTHARSR"/>
</dbReference>
<evidence type="ECO:0000313" key="6">
    <source>
        <dbReference type="Proteomes" id="UP000612899"/>
    </source>
</evidence>
<dbReference type="CDD" id="cd00090">
    <property type="entry name" value="HTH_ARSR"/>
    <property type="match status" value="1"/>
</dbReference>
<dbReference type="AlphaFoldDB" id="A0A8J3VEL0"/>
<dbReference type="GO" id="GO:0003700">
    <property type="term" value="F:DNA-binding transcription factor activity"/>
    <property type="evidence" value="ECO:0007669"/>
    <property type="project" value="InterPro"/>
</dbReference>
<dbReference type="NCBIfam" id="NF033788">
    <property type="entry name" value="HTH_metalloreg"/>
    <property type="match status" value="1"/>
</dbReference>
<dbReference type="InterPro" id="IPR036390">
    <property type="entry name" value="WH_DNA-bd_sf"/>
</dbReference>
<feature type="domain" description="HTH arsR-type" evidence="4">
    <location>
        <begin position="1"/>
        <end position="92"/>
    </location>
</feature>
<organism evidence="5 6">
    <name type="scientific">Rhizocola hellebori</name>
    <dbReference type="NCBI Taxonomy" id="1392758"/>
    <lineage>
        <taxon>Bacteria</taxon>
        <taxon>Bacillati</taxon>
        <taxon>Actinomycetota</taxon>
        <taxon>Actinomycetes</taxon>
        <taxon>Micromonosporales</taxon>
        <taxon>Micromonosporaceae</taxon>
        <taxon>Rhizocola</taxon>
    </lineage>
</organism>
<gene>
    <name evidence="5" type="ORF">Rhe02_17220</name>
</gene>
<reference evidence="5" key="1">
    <citation type="submission" date="2021-01" db="EMBL/GenBank/DDBJ databases">
        <title>Whole genome shotgun sequence of Rhizocola hellebori NBRC 109834.</title>
        <authorList>
            <person name="Komaki H."/>
            <person name="Tamura T."/>
        </authorList>
    </citation>
    <scope>NUCLEOTIDE SEQUENCE</scope>
    <source>
        <strain evidence="5">NBRC 109834</strain>
    </source>
</reference>
<dbReference type="PANTHER" id="PTHR33154">
    <property type="entry name" value="TRANSCRIPTIONAL REGULATOR, ARSR FAMILY"/>
    <property type="match status" value="1"/>
</dbReference>
<dbReference type="SMART" id="SM00418">
    <property type="entry name" value="HTH_ARSR"/>
    <property type="match status" value="1"/>
</dbReference>
<dbReference type="InterPro" id="IPR001845">
    <property type="entry name" value="HTH_ArsR_DNA-bd_dom"/>
</dbReference>
<protein>
    <submittedName>
        <fullName evidence="5">Transcriptional regulator</fullName>
    </submittedName>
</protein>
<comment type="caution">
    <text evidence="5">The sequence shown here is derived from an EMBL/GenBank/DDBJ whole genome shotgun (WGS) entry which is preliminary data.</text>
</comment>
<dbReference type="SUPFAM" id="SSF46785">
    <property type="entry name" value="Winged helix' DNA-binding domain"/>
    <property type="match status" value="1"/>
</dbReference>
<evidence type="ECO:0000256" key="2">
    <source>
        <dbReference type="ARBA" id="ARBA00023125"/>
    </source>
</evidence>
<dbReference type="Proteomes" id="UP000612899">
    <property type="component" value="Unassembled WGS sequence"/>
</dbReference>
<dbReference type="InterPro" id="IPR011991">
    <property type="entry name" value="ArsR-like_HTH"/>
</dbReference>
<evidence type="ECO:0000256" key="3">
    <source>
        <dbReference type="ARBA" id="ARBA00023163"/>
    </source>
</evidence>
<dbReference type="PROSITE" id="PS50987">
    <property type="entry name" value="HTH_ARSR_2"/>
    <property type="match status" value="1"/>
</dbReference>
<dbReference type="GO" id="GO:0003677">
    <property type="term" value="F:DNA binding"/>
    <property type="evidence" value="ECO:0007669"/>
    <property type="project" value="UniProtKB-KW"/>
</dbReference>
<keyword evidence="3" id="KW-0804">Transcription</keyword>
<dbReference type="InterPro" id="IPR051081">
    <property type="entry name" value="HTH_MetalResp_TranReg"/>
</dbReference>
<keyword evidence="1" id="KW-0805">Transcription regulation</keyword>
<evidence type="ECO:0000313" key="5">
    <source>
        <dbReference type="EMBL" id="GIH03655.1"/>
    </source>
</evidence>
<dbReference type="Gene3D" id="1.10.10.10">
    <property type="entry name" value="Winged helix-like DNA-binding domain superfamily/Winged helix DNA-binding domain"/>
    <property type="match status" value="1"/>
</dbReference>
<dbReference type="InterPro" id="IPR036388">
    <property type="entry name" value="WH-like_DNA-bd_sf"/>
</dbReference>
<dbReference type="EMBL" id="BONY01000008">
    <property type="protein sequence ID" value="GIH03655.1"/>
    <property type="molecule type" value="Genomic_DNA"/>
</dbReference>
<evidence type="ECO:0000259" key="4">
    <source>
        <dbReference type="PROSITE" id="PS50987"/>
    </source>
</evidence>
<dbReference type="Pfam" id="PF01022">
    <property type="entry name" value="HTH_5"/>
    <property type="match status" value="1"/>
</dbReference>
<dbReference type="PANTHER" id="PTHR33154:SF18">
    <property type="entry name" value="ARSENICAL RESISTANCE OPERON REPRESSOR"/>
    <property type="match status" value="1"/>
</dbReference>
<keyword evidence="2" id="KW-0238">DNA-binding</keyword>
<name>A0A8J3VEL0_9ACTN</name>
<sequence length="95" mass="10419">MVAGLLADPVRARIVRVLARGPACVCHLVEDLDLKQPNVSNHVRVLRHAGLITGENRGKFTFYHLNHVMLDTAAAQLSELAATAREHAEARRDCA</sequence>
<proteinExistence type="predicted"/>
<accession>A0A8J3VEL0</accession>
<keyword evidence="6" id="KW-1185">Reference proteome</keyword>
<evidence type="ECO:0000256" key="1">
    <source>
        <dbReference type="ARBA" id="ARBA00023015"/>
    </source>
</evidence>